<feature type="domain" description="ADYC" evidence="2">
    <location>
        <begin position="115"/>
        <end position="296"/>
    </location>
</feature>
<accession>A0ABX7NUK6</accession>
<evidence type="ECO:0000256" key="1">
    <source>
        <dbReference type="SAM" id="SignalP"/>
    </source>
</evidence>
<dbReference type="Proteomes" id="UP000662747">
    <property type="component" value="Chromosome"/>
</dbReference>
<feature type="signal peptide" evidence="1">
    <location>
        <begin position="1"/>
        <end position="22"/>
    </location>
</feature>
<sequence length="347" mass="37300">MNALRLSLLPLCCLLLTPSAFAADASIAPSWSANASKGRYASRCLSPAPERGLAPAGTLLWGTRRSWDGGQRTDERRSVLVSIDNDNFVVPAPNVKSVSLRRGRLVASPDATYGLVGTVFRGTSGDGKSVDVALCGAEPSHQDPDVMWYRIEAWNPMAQQWENPCISNSYVQNPRAMVVAGVWDSGGQHKDAPGKLTLACELGAISKCIDWGYKPWGERNGQSLAGLHQACTRMARADYCGDGRSHALEYTTIDMYDSLGVLSRTTETSTSWDPARASFEAAWAPDGATCLARTRDGSSVNTILAECPGRFSADPAPDLGNGDHCVVGREGMTPDTVMLRNRSYGRP</sequence>
<evidence type="ECO:0000313" key="4">
    <source>
        <dbReference type="Proteomes" id="UP000662747"/>
    </source>
</evidence>
<reference evidence="3 4" key="1">
    <citation type="submission" date="2021-02" db="EMBL/GenBank/DDBJ databases">
        <title>De Novo genome assembly of isolated myxobacteria.</title>
        <authorList>
            <person name="Stevens D.C."/>
        </authorList>
    </citation>
    <scope>NUCLEOTIDE SEQUENCE [LARGE SCALE GENOMIC DNA]</scope>
    <source>
        <strain evidence="4">SCPEA02</strain>
    </source>
</reference>
<organism evidence="3 4">
    <name type="scientific">Pyxidicoccus parkwayensis</name>
    <dbReference type="NCBI Taxonomy" id="2813578"/>
    <lineage>
        <taxon>Bacteria</taxon>
        <taxon>Pseudomonadati</taxon>
        <taxon>Myxococcota</taxon>
        <taxon>Myxococcia</taxon>
        <taxon>Myxococcales</taxon>
        <taxon>Cystobacterineae</taxon>
        <taxon>Myxococcaceae</taxon>
        <taxon>Pyxidicoccus</taxon>
    </lineage>
</organism>
<dbReference type="InterPro" id="IPR045426">
    <property type="entry name" value="ADYC"/>
</dbReference>
<dbReference type="EMBL" id="CP071090">
    <property type="protein sequence ID" value="QSQ22559.1"/>
    <property type="molecule type" value="Genomic_DNA"/>
</dbReference>
<dbReference type="Pfam" id="PF20032">
    <property type="entry name" value="ADYC"/>
    <property type="match status" value="1"/>
</dbReference>
<feature type="chain" id="PRO_5046562870" description="ADYC domain-containing protein" evidence="1">
    <location>
        <begin position="23"/>
        <end position="347"/>
    </location>
</feature>
<name>A0ABX7NUK6_9BACT</name>
<gene>
    <name evidence="3" type="ORF">JY651_46880</name>
</gene>
<protein>
    <recommendedName>
        <fullName evidence="2">ADYC domain-containing protein</fullName>
    </recommendedName>
</protein>
<keyword evidence="4" id="KW-1185">Reference proteome</keyword>
<evidence type="ECO:0000259" key="2">
    <source>
        <dbReference type="Pfam" id="PF20032"/>
    </source>
</evidence>
<keyword evidence="1" id="KW-0732">Signal</keyword>
<proteinExistence type="predicted"/>
<evidence type="ECO:0000313" key="3">
    <source>
        <dbReference type="EMBL" id="QSQ22559.1"/>
    </source>
</evidence>